<evidence type="ECO:0000256" key="2">
    <source>
        <dbReference type="PROSITE-ProRule" id="PRU01161"/>
    </source>
</evidence>
<dbReference type="Gene3D" id="3.40.1090.10">
    <property type="entry name" value="Cytosolic phospholipase A2 catalytic domain"/>
    <property type="match status" value="1"/>
</dbReference>
<dbReference type="InterPro" id="IPR037483">
    <property type="entry name" value="YjjU-like"/>
</dbReference>
<dbReference type="EMBL" id="CP066007">
    <property type="protein sequence ID" value="QQB46322.1"/>
    <property type="molecule type" value="Genomic_DNA"/>
</dbReference>
<evidence type="ECO:0000256" key="1">
    <source>
        <dbReference type="ARBA" id="ARBA00023098"/>
    </source>
</evidence>
<reference evidence="4 6" key="1">
    <citation type="submission" date="2020-12" db="EMBL/GenBank/DDBJ databases">
        <title>FDA dAtabase for Regulatory Grade micrObial Sequences (FDA-ARGOS): Supporting development and validation of Infectious Disease Dx tests.</title>
        <authorList>
            <person name="Sproer C."/>
            <person name="Gronow S."/>
            <person name="Severitt S."/>
            <person name="Schroder I."/>
            <person name="Tallon L."/>
            <person name="Sadzewicz L."/>
            <person name="Zhao X."/>
            <person name="Boylan J."/>
            <person name="Ott S."/>
            <person name="Bowen H."/>
            <person name="Vavikolanu K."/>
            <person name="Mehta A."/>
            <person name="Aluvathingal J."/>
            <person name="Nadendla S."/>
            <person name="Lowell S."/>
            <person name="Myers T."/>
            <person name="Yan Y."/>
            <person name="Sichtig H."/>
        </authorList>
    </citation>
    <scope>NUCLEOTIDE SEQUENCE [LARGE SCALE GENOMIC DNA]</scope>
    <source>
        <strain evidence="4 6">FDAARGOS_1053</strain>
        <strain evidence="5">FDAARGOS_1191</strain>
    </source>
</reference>
<dbReference type="AlphaFoldDB" id="A0A7T4JUZ1"/>
<keyword evidence="2" id="KW-0378">Hydrolase</keyword>
<organism evidence="4 6">
    <name type="scientific">Corynebacterium glucuronolyticum</name>
    <dbReference type="NCBI Taxonomy" id="39791"/>
    <lineage>
        <taxon>Bacteria</taxon>
        <taxon>Bacillati</taxon>
        <taxon>Actinomycetota</taxon>
        <taxon>Actinomycetes</taxon>
        <taxon>Mycobacteriales</taxon>
        <taxon>Corynebacteriaceae</taxon>
        <taxon>Corynebacterium</taxon>
    </lineage>
</organism>
<gene>
    <name evidence="4" type="ORF">I6I10_12955</name>
    <name evidence="5" type="ORF">I6J21_03405</name>
</gene>
<dbReference type="EMBL" id="CP069534">
    <property type="protein sequence ID" value="QRP71210.1"/>
    <property type="molecule type" value="Genomic_DNA"/>
</dbReference>
<dbReference type="GO" id="GO:0016042">
    <property type="term" value="P:lipid catabolic process"/>
    <property type="evidence" value="ECO:0007669"/>
    <property type="project" value="UniProtKB-UniRule"/>
</dbReference>
<dbReference type="OrthoDB" id="9802424at2"/>
<sequence length="289" mass="31815">MGMCKSVALVVEGGGMRASYTARFFERLISSGIEVGWAGGISAGASQVLNYLSGDEFRARVSFSTLLSSRRVGGLSPLLRGRGLFDGQYIYQDIAQPDGALPFDFEAFFAHPAEVCIQAVRADTGETVTWNRADLSTKHSVMLAARASATMPGVMKIPFIDGIPYVDGAVGDTGGIPIEPALGRGRFAIVLTRPRGFRRTPPEHPEVLRALLRKYPAVVDLMMTRHERYNASLELVDKLEQEGKAKVFYPEGPLVSNKERDGAKIMASYQAGREQVDREWPEWLDFFYS</sequence>
<dbReference type="Proteomes" id="UP000617681">
    <property type="component" value="Chromosome"/>
</dbReference>
<dbReference type="PROSITE" id="PS51635">
    <property type="entry name" value="PNPLA"/>
    <property type="match status" value="1"/>
</dbReference>
<feature type="active site" description="Proton acceptor" evidence="2">
    <location>
        <position position="167"/>
    </location>
</feature>
<keyword evidence="2" id="KW-0442">Lipid degradation</keyword>
<dbReference type="InterPro" id="IPR002641">
    <property type="entry name" value="PNPLA_dom"/>
</dbReference>
<evidence type="ECO:0000313" key="5">
    <source>
        <dbReference type="EMBL" id="QRP71210.1"/>
    </source>
</evidence>
<feature type="short sequence motif" description="GXSXG" evidence="2">
    <location>
        <begin position="40"/>
        <end position="44"/>
    </location>
</feature>
<proteinExistence type="predicted"/>
<evidence type="ECO:0000259" key="3">
    <source>
        <dbReference type="PROSITE" id="PS51635"/>
    </source>
</evidence>
<evidence type="ECO:0000313" key="6">
    <source>
        <dbReference type="Proteomes" id="UP000596145"/>
    </source>
</evidence>
<feature type="active site" description="Nucleophile" evidence="2">
    <location>
        <position position="42"/>
    </location>
</feature>
<comment type="caution">
    <text evidence="2">Lacks conserved residue(s) required for the propagation of feature annotation.</text>
</comment>
<dbReference type="InterPro" id="IPR045943">
    <property type="entry name" value="DUF6363"/>
</dbReference>
<feature type="domain" description="PNPLA" evidence="3">
    <location>
        <begin position="9"/>
        <end position="182"/>
    </location>
</feature>
<dbReference type="GO" id="GO:0016787">
    <property type="term" value="F:hydrolase activity"/>
    <property type="evidence" value="ECO:0007669"/>
    <property type="project" value="UniProtKB-UniRule"/>
</dbReference>
<accession>A0A7T4JUZ1</accession>
<keyword evidence="1 2" id="KW-0443">Lipid metabolism</keyword>
<name>A0A7T4JUZ1_9CORY</name>
<dbReference type="SUPFAM" id="SSF52151">
    <property type="entry name" value="FabD/lysophospholipase-like"/>
    <property type="match status" value="1"/>
</dbReference>
<dbReference type="Pfam" id="PF01734">
    <property type="entry name" value="Patatin"/>
    <property type="match status" value="1"/>
</dbReference>
<dbReference type="CDD" id="cd07208">
    <property type="entry name" value="Pat_hypo_Ecoli_yjju_like"/>
    <property type="match status" value="1"/>
</dbReference>
<protein>
    <submittedName>
        <fullName evidence="4">Patatin family protein</fullName>
    </submittedName>
</protein>
<dbReference type="Proteomes" id="UP000596145">
    <property type="component" value="Chromosome"/>
</dbReference>
<dbReference type="Pfam" id="PF19890">
    <property type="entry name" value="DUF6363"/>
    <property type="match status" value="1"/>
</dbReference>
<feature type="short sequence motif" description="DGA/G" evidence="2">
    <location>
        <begin position="167"/>
        <end position="169"/>
    </location>
</feature>
<dbReference type="InterPro" id="IPR016035">
    <property type="entry name" value="Acyl_Trfase/lysoPLipase"/>
</dbReference>
<evidence type="ECO:0000313" key="4">
    <source>
        <dbReference type="EMBL" id="QQB46322.1"/>
    </source>
</evidence>